<dbReference type="InterPro" id="IPR019826">
    <property type="entry name" value="Carboxylesterase_B_AS"/>
</dbReference>
<keyword evidence="11" id="KW-1185">Reference proteome</keyword>
<accession>A0A6J1L1Q6</accession>
<dbReference type="RefSeq" id="XP_023160322.2">
    <property type="nucleotide sequence ID" value="XM_023304554.2"/>
</dbReference>
<evidence type="ECO:0000256" key="2">
    <source>
        <dbReference type="ARBA" id="ARBA00005964"/>
    </source>
</evidence>
<dbReference type="InterPro" id="IPR029058">
    <property type="entry name" value="AB_hydrolase_fold"/>
</dbReference>
<dbReference type="GeneID" id="111592380"/>
<evidence type="ECO:0000256" key="4">
    <source>
        <dbReference type="ARBA" id="ARBA00022525"/>
    </source>
</evidence>
<dbReference type="Proteomes" id="UP000504633">
    <property type="component" value="Unplaced"/>
</dbReference>
<dbReference type="Gene3D" id="3.40.50.1820">
    <property type="entry name" value="alpha/beta hydrolase"/>
    <property type="match status" value="1"/>
</dbReference>
<keyword evidence="5 9" id="KW-0732">Signal</keyword>
<dbReference type="AlphaFoldDB" id="A0A6J1L1Q6"/>
<dbReference type="CDD" id="cd00312">
    <property type="entry name" value="Esterase_lipase"/>
    <property type="match status" value="1"/>
</dbReference>
<feature type="chain" id="PRO_5027153239" description="Carboxylic ester hydrolase" evidence="9">
    <location>
        <begin position="22"/>
        <end position="538"/>
    </location>
</feature>
<keyword evidence="3" id="KW-0719">Serine esterase</keyword>
<organism evidence="11 12">
    <name type="scientific">Drosophila hydei</name>
    <name type="common">Fruit fly</name>
    <dbReference type="NCBI Taxonomy" id="7224"/>
    <lineage>
        <taxon>Eukaryota</taxon>
        <taxon>Metazoa</taxon>
        <taxon>Ecdysozoa</taxon>
        <taxon>Arthropoda</taxon>
        <taxon>Hexapoda</taxon>
        <taxon>Insecta</taxon>
        <taxon>Pterygota</taxon>
        <taxon>Neoptera</taxon>
        <taxon>Endopterygota</taxon>
        <taxon>Diptera</taxon>
        <taxon>Brachycera</taxon>
        <taxon>Muscomorpha</taxon>
        <taxon>Ephydroidea</taxon>
        <taxon>Drosophilidae</taxon>
        <taxon>Drosophila</taxon>
    </lineage>
</organism>
<dbReference type="PROSITE" id="PS00122">
    <property type="entry name" value="CARBOXYLESTERASE_B_1"/>
    <property type="match status" value="1"/>
</dbReference>
<name>A0A6J1L1Q6_DROHY</name>
<protein>
    <recommendedName>
        <fullName evidence="9">Carboxylic ester hydrolase</fullName>
        <ecNumber evidence="9">3.1.1.-</ecNumber>
    </recommendedName>
</protein>
<evidence type="ECO:0000259" key="10">
    <source>
        <dbReference type="Pfam" id="PF00135"/>
    </source>
</evidence>
<dbReference type="InterPro" id="IPR002018">
    <property type="entry name" value="CarbesteraseB"/>
</dbReference>
<evidence type="ECO:0000313" key="12">
    <source>
        <dbReference type="RefSeq" id="XP_023160322.2"/>
    </source>
</evidence>
<gene>
    <name evidence="12" type="primary">LOC111592380</name>
</gene>
<evidence type="ECO:0000256" key="1">
    <source>
        <dbReference type="ARBA" id="ARBA00004613"/>
    </source>
</evidence>
<dbReference type="Pfam" id="PF00135">
    <property type="entry name" value="COesterase"/>
    <property type="match status" value="1"/>
</dbReference>
<reference evidence="12" key="1">
    <citation type="submission" date="2025-08" db="UniProtKB">
        <authorList>
            <consortium name="RefSeq"/>
        </authorList>
    </citation>
    <scope>IDENTIFICATION</scope>
    <source>
        <strain evidence="12">15085-1641.00</strain>
        <tissue evidence="12">Whole body</tissue>
    </source>
</reference>
<dbReference type="GO" id="GO:0106435">
    <property type="term" value="F:carboxylesterase activity"/>
    <property type="evidence" value="ECO:0007669"/>
    <property type="project" value="UniProtKB-ARBA"/>
</dbReference>
<evidence type="ECO:0000256" key="7">
    <source>
        <dbReference type="ARBA" id="ARBA00023157"/>
    </source>
</evidence>
<dbReference type="KEGG" id="dhe:111592380"/>
<dbReference type="PANTHER" id="PTHR43142">
    <property type="entry name" value="CARBOXYLIC ESTER HYDROLASE"/>
    <property type="match status" value="1"/>
</dbReference>
<evidence type="ECO:0000256" key="8">
    <source>
        <dbReference type="ARBA" id="ARBA00023180"/>
    </source>
</evidence>
<evidence type="ECO:0000313" key="11">
    <source>
        <dbReference type="Proteomes" id="UP000504633"/>
    </source>
</evidence>
<dbReference type="FunFam" id="3.40.50.1820:FF:000378">
    <property type="entry name" value="Carboxylic ester hydrolase"/>
    <property type="match status" value="1"/>
</dbReference>
<dbReference type="EC" id="3.1.1.-" evidence="9"/>
<evidence type="ECO:0000256" key="5">
    <source>
        <dbReference type="ARBA" id="ARBA00022729"/>
    </source>
</evidence>
<dbReference type="SUPFAM" id="SSF53474">
    <property type="entry name" value="alpha/beta-Hydrolases"/>
    <property type="match status" value="1"/>
</dbReference>
<evidence type="ECO:0000256" key="9">
    <source>
        <dbReference type="RuleBase" id="RU361235"/>
    </source>
</evidence>
<dbReference type="OrthoDB" id="6846267at2759"/>
<comment type="similarity">
    <text evidence="2 9">Belongs to the type-B carboxylesterase/lipase family.</text>
</comment>
<dbReference type="GO" id="GO:0005576">
    <property type="term" value="C:extracellular region"/>
    <property type="evidence" value="ECO:0007669"/>
    <property type="project" value="UniProtKB-SubCell"/>
</dbReference>
<evidence type="ECO:0000256" key="3">
    <source>
        <dbReference type="ARBA" id="ARBA00022487"/>
    </source>
</evidence>
<feature type="domain" description="Carboxylesterase type B" evidence="10">
    <location>
        <begin position="25"/>
        <end position="532"/>
    </location>
</feature>
<sequence>MKDNTIRISLLCLWATAATLADPVLVELPHGTLRGRDNGAYYSYESIPYAEPPVGELRFEVPQRYSQHWTEVFDATHPPVECIQWNQQIDQVDKLIGVEDCLTVNIYKPKNYSRSSFPVVVNIHGGAFMFGQTQGSGHEALMASGNVIVVKITYRLGPLGFLSSGDSALPGNFGLKDQRLALQWIKDNIERFGGEPGNILVVGFSAGAASAHLHLLQQDFKQLAKAAVSLSGNALVPWVMQQSGRRRAFEMGRIVGCGLLKDSTELKKCLKARDASEIVRAVREFLVFNYVPFTPFGPVVEPVDAADPFLTQHPIDIIKSGKFSHVPWLVSHSQEDGSYNAAILLAKQPNGKELIEELNNRWYDLAPYLFFYRDSKKTIEELDDYSRDLRQQYLDNRNFSEENYLAVQRIFTDALFRNDTLRSIDLHRHHSKSPIYYYVYDNPASRSGAELLAKRNDIQIGTGHGDDYFLLFENQYRQPLRPDEEIISNSFIKMLEEFAESDNGSLAYDDCVFPNNIAQEQVQFVLIKRHSCEILKLD</sequence>
<dbReference type="PROSITE" id="PS00941">
    <property type="entry name" value="CARBOXYLESTERASE_B_2"/>
    <property type="match status" value="1"/>
</dbReference>
<dbReference type="PANTHER" id="PTHR43142:SF1">
    <property type="entry name" value="CARBOXYLIC ESTER HYDROLASE"/>
    <property type="match status" value="1"/>
</dbReference>
<keyword evidence="7" id="KW-1015">Disulfide bond</keyword>
<proteinExistence type="inferred from homology"/>
<keyword evidence="8" id="KW-0325">Glycoprotein</keyword>
<keyword evidence="4" id="KW-0964">Secreted</keyword>
<comment type="subcellular location">
    <subcellularLocation>
        <location evidence="1">Secreted</location>
    </subcellularLocation>
</comment>
<dbReference type="OMA" id="DEYFLIF"/>
<evidence type="ECO:0000256" key="6">
    <source>
        <dbReference type="ARBA" id="ARBA00022801"/>
    </source>
</evidence>
<feature type="signal peptide" evidence="9">
    <location>
        <begin position="1"/>
        <end position="21"/>
    </location>
</feature>
<keyword evidence="6 9" id="KW-0378">Hydrolase</keyword>
<dbReference type="InterPro" id="IPR019819">
    <property type="entry name" value="Carboxylesterase_B_CS"/>
</dbReference>